<dbReference type="GO" id="GO:0005730">
    <property type="term" value="C:nucleolus"/>
    <property type="evidence" value="ECO:0007669"/>
    <property type="project" value="InterPro"/>
</dbReference>
<dbReference type="InterPro" id="IPR015943">
    <property type="entry name" value="WD40/YVTN_repeat-like_dom_sf"/>
</dbReference>
<dbReference type="InterPro" id="IPR037379">
    <property type="entry name" value="WDR74/Nsa1"/>
</dbReference>
<dbReference type="Pfam" id="PF00400">
    <property type="entry name" value="WD40"/>
    <property type="match status" value="2"/>
</dbReference>
<evidence type="ECO:0000313" key="2">
    <source>
        <dbReference type="EMBL" id="CAG6452205.1"/>
    </source>
</evidence>
<feature type="compositionally biased region" description="Basic and acidic residues" evidence="1">
    <location>
        <begin position="379"/>
        <end position="389"/>
    </location>
</feature>
<feature type="region of interest" description="Disordered" evidence="1">
    <location>
        <begin position="367"/>
        <end position="400"/>
    </location>
</feature>
<dbReference type="EMBL" id="HBUE01188963">
    <property type="protein sequence ID" value="CAG6524114.1"/>
    <property type="molecule type" value="Transcribed_RNA"/>
</dbReference>
<dbReference type="GO" id="GO:0030687">
    <property type="term" value="C:preribosome, large subunit precursor"/>
    <property type="evidence" value="ECO:0007669"/>
    <property type="project" value="TreeGrafter"/>
</dbReference>
<dbReference type="InterPro" id="IPR001680">
    <property type="entry name" value="WD40_rpt"/>
</dbReference>
<dbReference type="AlphaFoldDB" id="A0A8D8EZP8"/>
<feature type="compositionally biased region" description="Basic residues" evidence="1">
    <location>
        <begin position="390"/>
        <end position="400"/>
    </location>
</feature>
<dbReference type="PANTHER" id="PTHR16038:SF4">
    <property type="entry name" value="WD REPEAT-CONTAINING PROTEIN 74"/>
    <property type="match status" value="1"/>
</dbReference>
<organism evidence="2">
    <name type="scientific">Culex pipiens</name>
    <name type="common">House mosquito</name>
    <dbReference type="NCBI Taxonomy" id="7175"/>
    <lineage>
        <taxon>Eukaryota</taxon>
        <taxon>Metazoa</taxon>
        <taxon>Ecdysozoa</taxon>
        <taxon>Arthropoda</taxon>
        <taxon>Hexapoda</taxon>
        <taxon>Insecta</taxon>
        <taxon>Pterygota</taxon>
        <taxon>Neoptera</taxon>
        <taxon>Endopterygota</taxon>
        <taxon>Diptera</taxon>
        <taxon>Nematocera</taxon>
        <taxon>Culicoidea</taxon>
        <taxon>Culicidae</taxon>
        <taxon>Culicinae</taxon>
        <taxon>Culicini</taxon>
        <taxon>Culex</taxon>
        <taxon>Culex</taxon>
    </lineage>
</organism>
<dbReference type="SUPFAM" id="SSF50978">
    <property type="entry name" value="WD40 repeat-like"/>
    <property type="match status" value="1"/>
</dbReference>
<dbReference type="GO" id="GO:0042273">
    <property type="term" value="P:ribosomal large subunit biogenesis"/>
    <property type="evidence" value="ECO:0007669"/>
    <property type="project" value="InterPro"/>
</dbReference>
<evidence type="ECO:0000256" key="1">
    <source>
        <dbReference type="SAM" id="MobiDB-lite"/>
    </source>
</evidence>
<dbReference type="EMBL" id="HBUE01294761">
    <property type="protein sequence ID" value="CAG6575789.1"/>
    <property type="molecule type" value="Transcribed_RNA"/>
</dbReference>
<dbReference type="Gene3D" id="2.130.10.10">
    <property type="entry name" value="YVTN repeat-like/Quinoprotein amine dehydrogenase"/>
    <property type="match status" value="2"/>
</dbReference>
<accession>A0A8D8EZP8</accession>
<dbReference type="SMART" id="SM00320">
    <property type="entry name" value="WD40"/>
    <property type="match status" value="4"/>
</dbReference>
<reference evidence="2" key="1">
    <citation type="submission" date="2021-05" db="EMBL/GenBank/DDBJ databases">
        <authorList>
            <person name="Alioto T."/>
            <person name="Alioto T."/>
            <person name="Gomez Garrido J."/>
        </authorList>
    </citation>
    <scope>NUCLEOTIDE SEQUENCE</scope>
</reference>
<dbReference type="InterPro" id="IPR036322">
    <property type="entry name" value="WD40_repeat_dom_sf"/>
</dbReference>
<dbReference type="EMBL" id="HBUE01020261">
    <property type="protein sequence ID" value="CAG6452205.1"/>
    <property type="molecule type" value="Transcribed_RNA"/>
</dbReference>
<protein>
    <submittedName>
        <fullName evidence="2">WD repeat-containing protein 74</fullName>
    </submittedName>
</protein>
<name>A0A8D8EZP8_CULPI</name>
<proteinExistence type="predicted"/>
<dbReference type="PANTHER" id="PTHR16038">
    <property type="entry name" value="NOP SEVEN ASSOCIATED PROTEIN 1"/>
    <property type="match status" value="1"/>
</dbReference>
<sequence length="400" mass="44601">MKFSTTNAKCSSYDGKHLIYVGTHTGSFKKLEPFQEEPYSQKNLQQINVLNKTSKVTCLAFGNDDRTEILVGRANGFVKVFDCNSEDNTSSLEVGEVGEVVGLGRSNGCIIAGTDKGTVKIIKYPETVEFSVGDNLSKLRICAEDPNQMVTGGKQLKQIVKVWDLETQQVTFTAKNVKKELELEKPVWENDVLFVDRNTVASCSRYGYVRVYDLRAVQRRPVQAFAPPDDQLSFTCLASHGDLLYAGTTSVGARAFDRRKMKNHVHVYKGFTGTVTGVGVDSTGSYLFSSCLDRYVRVHNAQKTAMVYQCYAKSKPTQILCADYKEKPVEEDDDDDLILVEDEKEEGGESEGDVDSEYEDLFAKMQTVSEKSASKKRKANDDALEDNKVKVNKKKGKKVK</sequence>